<reference evidence="3" key="1">
    <citation type="submission" date="2016-11" db="UniProtKB">
        <authorList>
            <consortium name="WormBaseParasite"/>
        </authorList>
    </citation>
    <scope>IDENTIFICATION</scope>
</reference>
<protein>
    <submittedName>
        <fullName evidence="3">J domain-containing protein</fullName>
    </submittedName>
</protein>
<dbReference type="GO" id="GO:0005737">
    <property type="term" value="C:cytoplasm"/>
    <property type="evidence" value="ECO:0007669"/>
    <property type="project" value="TreeGrafter"/>
</dbReference>
<dbReference type="Pfam" id="PF00226">
    <property type="entry name" value="DnaJ"/>
    <property type="match status" value="1"/>
</dbReference>
<dbReference type="PANTHER" id="PTHR44144">
    <property type="entry name" value="DNAJ HOMOLOG SUBFAMILY C MEMBER 9"/>
    <property type="match status" value="1"/>
</dbReference>
<organism evidence="2 3">
    <name type="scientific">Heterorhabditis bacteriophora</name>
    <name type="common">Entomopathogenic nematode worm</name>
    <dbReference type="NCBI Taxonomy" id="37862"/>
    <lineage>
        <taxon>Eukaryota</taxon>
        <taxon>Metazoa</taxon>
        <taxon>Ecdysozoa</taxon>
        <taxon>Nematoda</taxon>
        <taxon>Chromadorea</taxon>
        <taxon>Rhabditida</taxon>
        <taxon>Rhabditina</taxon>
        <taxon>Rhabditomorpha</taxon>
        <taxon>Strongyloidea</taxon>
        <taxon>Heterorhabditidae</taxon>
        <taxon>Heterorhabditis</taxon>
    </lineage>
</organism>
<dbReference type="PRINTS" id="PR00625">
    <property type="entry name" value="JDOMAIN"/>
</dbReference>
<dbReference type="PROSITE" id="PS00636">
    <property type="entry name" value="DNAJ_1"/>
    <property type="match status" value="1"/>
</dbReference>
<dbReference type="PROSITE" id="PS50076">
    <property type="entry name" value="DNAJ_2"/>
    <property type="match status" value="1"/>
</dbReference>
<proteinExistence type="predicted"/>
<dbReference type="SMART" id="SM00271">
    <property type="entry name" value="DnaJ"/>
    <property type="match status" value="1"/>
</dbReference>
<dbReference type="CDD" id="cd06257">
    <property type="entry name" value="DnaJ"/>
    <property type="match status" value="1"/>
</dbReference>
<evidence type="ECO:0000313" key="3">
    <source>
        <dbReference type="WBParaSite" id="Hba_21176"/>
    </source>
</evidence>
<dbReference type="WBParaSite" id="Hba_21176">
    <property type="protein sequence ID" value="Hba_21176"/>
    <property type="gene ID" value="Hba_21176"/>
</dbReference>
<dbReference type="InterPro" id="IPR001623">
    <property type="entry name" value="DnaJ_domain"/>
</dbReference>
<dbReference type="AlphaFoldDB" id="A0A1I7XUI5"/>
<keyword evidence="2" id="KW-1185">Reference proteome</keyword>
<dbReference type="InterPro" id="IPR052594">
    <property type="entry name" value="J_domain-containing_protein"/>
</dbReference>
<dbReference type="PANTHER" id="PTHR44144:SF1">
    <property type="entry name" value="DNAJ HOMOLOG SUBFAMILY C MEMBER 9"/>
    <property type="match status" value="1"/>
</dbReference>
<accession>A0A1I7XUI5</accession>
<dbReference type="InterPro" id="IPR018253">
    <property type="entry name" value="DnaJ_domain_CS"/>
</dbReference>
<dbReference type="GO" id="GO:0005634">
    <property type="term" value="C:nucleus"/>
    <property type="evidence" value="ECO:0007669"/>
    <property type="project" value="TreeGrafter"/>
</dbReference>
<dbReference type="SUPFAM" id="SSF46565">
    <property type="entry name" value="Chaperone J-domain"/>
    <property type="match status" value="1"/>
</dbReference>
<evidence type="ECO:0000259" key="1">
    <source>
        <dbReference type="PROSITE" id="PS50076"/>
    </source>
</evidence>
<dbReference type="GO" id="GO:0031072">
    <property type="term" value="F:heat shock protein binding"/>
    <property type="evidence" value="ECO:0007669"/>
    <property type="project" value="TreeGrafter"/>
</dbReference>
<name>A0A1I7XUI5_HETBA</name>
<feature type="domain" description="J" evidence="1">
    <location>
        <begin position="14"/>
        <end position="83"/>
    </location>
</feature>
<dbReference type="Gene3D" id="1.10.287.110">
    <property type="entry name" value="DnaJ domain"/>
    <property type="match status" value="1"/>
</dbReference>
<dbReference type="InterPro" id="IPR036869">
    <property type="entry name" value="J_dom_sf"/>
</dbReference>
<sequence length="118" mass="13579">MFLKDCKDHFNTDNLYAILHIKSKTPTNAEIKKAYYKQSMKHHPDKVSGDDAKANATLKFQLISKAYSILCDKEKRALYDETGITIFILLSSYPLQGSGFICNYIDITTQFIRFFVII</sequence>
<evidence type="ECO:0000313" key="2">
    <source>
        <dbReference type="Proteomes" id="UP000095283"/>
    </source>
</evidence>
<dbReference type="Proteomes" id="UP000095283">
    <property type="component" value="Unplaced"/>
</dbReference>